<dbReference type="InterPro" id="IPR036034">
    <property type="entry name" value="PDZ_sf"/>
</dbReference>
<comment type="caution">
    <text evidence="7">The sequence shown here is derived from an EMBL/GenBank/DDBJ whole genome shotgun (WGS) entry which is preliminary data.</text>
</comment>
<dbReference type="Pfam" id="PF00595">
    <property type="entry name" value="PDZ"/>
    <property type="match status" value="3"/>
</dbReference>
<feature type="compositionally biased region" description="Polar residues" evidence="4">
    <location>
        <begin position="996"/>
        <end position="1008"/>
    </location>
</feature>
<organism evidence="7 8">
    <name type="scientific">Takifugu flavidus</name>
    <name type="common">sansaifugu</name>
    <dbReference type="NCBI Taxonomy" id="433684"/>
    <lineage>
        <taxon>Eukaryota</taxon>
        <taxon>Metazoa</taxon>
        <taxon>Chordata</taxon>
        <taxon>Craniata</taxon>
        <taxon>Vertebrata</taxon>
        <taxon>Euteleostomi</taxon>
        <taxon>Actinopterygii</taxon>
        <taxon>Neopterygii</taxon>
        <taxon>Teleostei</taxon>
        <taxon>Neoteleostei</taxon>
        <taxon>Acanthomorphata</taxon>
        <taxon>Eupercaria</taxon>
        <taxon>Tetraodontiformes</taxon>
        <taxon>Tetradontoidea</taxon>
        <taxon>Tetraodontidae</taxon>
        <taxon>Takifugu</taxon>
    </lineage>
</organism>
<dbReference type="Gene3D" id="2.30.42.10">
    <property type="match status" value="3"/>
</dbReference>
<name>A0A5C6PUD2_9TELE</name>
<dbReference type="PANTHER" id="PTHR23116:SF29">
    <property type="entry name" value="PDZ DOMAIN-CONTAINING PROTEIN 7"/>
    <property type="match status" value="1"/>
</dbReference>
<dbReference type="InterPro" id="IPR001478">
    <property type="entry name" value="PDZ"/>
</dbReference>
<dbReference type="Pfam" id="PF13911">
    <property type="entry name" value="AhpC-TSA_2"/>
    <property type="match status" value="1"/>
</dbReference>
<feature type="region of interest" description="Disordered" evidence="4">
    <location>
        <begin position="201"/>
        <end position="289"/>
    </location>
</feature>
<feature type="region of interest" description="Disordered" evidence="4">
    <location>
        <begin position="700"/>
        <end position="722"/>
    </location>
</feature>
<feature type="compositionally biased region" description="Basic and acidic residues" evidence="4">
    <location>
        <begin position="942"/>
        <end position="952"/>
    </location>
</feature>
<dbReference type="FunFam" id="2.30.42.10:FF:000171">
    <property type="entry name" value="PDZ domain containing 7"/>
    <property type="match status" value="1"/>
</dbReference>
<comment type="subcellular location">
    <subcellularLocation>
        <location evidence="1">Cell projection</location>
    </subcellularLocation>
</comment>
<dbReference type="GO" id="GO:0005929">
    <property type="term" value="C:cilium"/>
    <property type="evidence" value="ECO:0007669"/>
    <property type="project" value="TreeGrafter"/>
</dbReference>
<dbReference type="CDD" id="cd06751">
    <property type="entry name" value="PDZ3_PDZD7-like"/>
    <property type="match status" value="1"/>
</dbReference>
<dbReference type="Proteomes" id="UP000324091">
    <property type="component" value="Chromosome 1"/>
</dbReference>
<feature type="region of interest" description="Disordered" evidence="4">
    <location>
        <begin position="585"/>
        <end position="660"/>
    </location>
</feature>
<dbReference type="SMART" id="SM00228">
    <property type="entry name" value="PDZ"/>
    <property type="match status" value="3"/>
</dbReference>
<feature type="compositionally biased region" description="Polar residues" evidence="4">
    <location>
        <begin position="219"/>
        <end position="246"/>
    </location>
</feature>
<dbReference type="FunFam" id="2.30.42.10:FF:000090">
    <property type="entry name" value="PDZ domain containing 7"/>
    <property type="match status" value="1"/>
</dbReference>
<sequence length="1125" mass="123119">MGLLAKLLAAVGGFVTAVMNSITDAFLTPPLRATLEHLEETDLKTLSGETKTFKAKSLWENSGAVVMAEAAELSSLKPRLDQLGVPLYAVVKEDVGTEIQNFRPYFQGEIFLDEKRRFYGPCERKMGLLGFLRVGVWMNGLRAFRSGFMGNVLGEGFVLGGVFVIGREQQGILLEHREREFGDKVNIEDVIQAVDRIAQELMPTQTGESDATWTEMDQRTISGSRSGRATKQPSSGTLPASMAHSSDPSRREKIPGPHGSHTGTRNLLRKKEQRRHGIRSSSPMGRVILINSPVDGGDDSEDLHTITVDKSVDGRLGFSVRGGSEHGLSIFVSKVEDNSTAEEAGLLVGDKLVEVNGISLESITMSSAVKVLTGNNRLRMVVRRVGKVPGIRYSKEKTTWVDLIHRRMVVEESGRTPSETSSGSALQRIVHLYTTSDDYCLGFNIRGGKEFGLGIYVSKLDPGGLAEQNGIKMGDQILAANGVSFEDISHSSAVEVLKSHTHVMLTIKEAGRYPAYKEMVAEYRWLHKLANGSQKSSSQGSESTSSASSLSSGTPVSSLSGLSQVMFPPSLAFGSDMVDVCISTEDQRSESERTETAIQTDLPSQRTGADTTRSLGPTTLLRDSVIRVGEDGGRKESPKTAVLLALSRPSRPITRSQSQVTIAEIEQQKEKKQQKKKKDPEEKSTLQRSKTFVNLLFKGGRKKDASRGRSKSPGDKSGKERITASCEMLGVVEDMARRLLTEEEAAAVMKTCRLYVAEGSVESLVRHLLVVLDRPEKLLLLREVRMLLPPSDLSVFNNMVTPVEVEAYDILKYRSVRSPPLRSPTAGRAPRRRLITPIPDYRGGFELHSAEEVEKESHLVGELEKLSLSGWKESRERPHSSRFFTPLLDVPLDGHGTHSRDLRTPSSSRTVLPNWLLAGNADLPPPLRTDIDSVRSVHFDEASLRSTSDRGRSPLRRSPSRSRTERSTDGVKGGVFTLQSAARRSRPSVLQVFNVSSGQQEVSKQTNGHPRASERNGLNGAVLEEEYHLKAVAISKTKQSLGISISGGMESKVQPMVKIEKIFPGGAASTCEVLKAGFELVSVDGISLQGVTHQHAVDIIRRAFSNKAKDPMVFMVKVPKNLTGA</sequence>
<evidence type="ECO:0000256" key="3">
    <source>
        <dbReference type="ARBA" id="ARBA00023273"/>
    </source>
</evidence>
<dbReference type="PROSITE" id="PS50106">
    <property type="entry name" value="PDZ"/>
    <property type="match status" value="3"/>
</dbReference>
<dbReference type="EMBL" id="RHFK02000001">
    <property type="protein sequence ID" value="TWW82190.1"/>
    <property type="molecule type" value="Genomic_DNA"/>
</dbReference>
<feature type="domain" description="PDZ" evidence="6">
    <location>
        <begin position="305"/>
        <end position="372"/>
    </location>
</feature>
<feature type="compositionally biased region" description="Basic and acidic residues" evidence="4">
    <location>
        <begin position="624"/>
        <end position="638"/>
    </location>
</feature>
<evidence type="ECO:0000313" key="8">
    <source>
        <dbReference type="Proteomes" id="UP000324091"/>
    </source>
</evidence>
<dbReference type="CDD" id="cd02970">
    <property type="entry name" value="PRX_like2"/>
    <property type="match status" value="1"/>
</dbReference>
<evidence type="ECO:0000259" key="6">
    <source>
        <dbReference type="PROSITE" id="PS50106"/>
    </source>
</evidence>
<feature type="compositionally biased region" description="Polar residues" evidence="4">
    <location>
        <begin position="202"/>
        <end position="212"/>
    </location>
</feature>
<feature type="compositionally biased region" description="Polar residues" evidence="4">
    <location>
        <begin position="596"/>
        <end position="617"/>
    </location>
</feature>
<dbReference type="CDD" id="cd10833">
    <property type="entry name" value="PDZ1_PDZD7-like"/>
    <property type="match status" value="1"/>
</dbReference>
<feature type="region of interest" description="Disordered" evidence="4">
    <location>
        <begin position="667"/>
        <end position="686"/>
    </location>
</feature>
<dbReference type="SUPFAM" id="SSF50156">
    <property type="entry name" value="PDZ domain-like"/>
    <property type="match status" value="3"/>
</dbReference>
<evidence type="ECO:0000256" key="1">
    <source>
        <dbReference type="ARBA" id="ARBA00004316"/>
    </source>
</evidence>
<keyword evidence="3" id="KW-0966">Cell projection</keyword>
<feature type="domain" description="PDZ" evidence="6">
    <location>
        <begin position="1031"/>
        <end position="1103"/>
    </location>
</feature>
<feature type="compositionally biased region" description="Basic and acidic residues" evidence="4">
    <location>
        <begin position="702"/>
        <end position="722"/>
    </location>
</feature>
<feature type="chain" id="PRO_5023114428" evidence="5">
    <location>
        <begin position="18"/>
        <end position="1125"/>
    </location>
</feature>
<dbReference type="GO" id="GO:0060088">
    <property type="term" value="P:auditory receptor cell stereocilium organization"/>
    <property type="evidence" value="ECO:0007669"/>
    <property type="project" value="TreeGrafter"/>
</dbReference>
<evidence type="ECO:0000256" key="2">
    <source>
        <dbReference type="ARBA" id="ARBA00022737"/>
    </source>
</evidence>
<evidence type="ECO:0000256" key="4">
    <source>
        <dbReference type="SAM" id="MobiDB-lite"/>
    </source>
</evidence>
<feature type="region of interest" description="Disordered" evidence="4">
    <location>
        <begin position="942"/>
        <end position="975"/>
    </location>
</feature>
<feature type="region of interest" description="Disordered" evidence="4">
    <location>
        <begin position="996"/>
        <end position="1015"/>
    </location>
</feature>
<dbReference type="InterPro" id="IPR032801">
    <property type="entry name" value="PXL2A/B/C"/>
</dbReference>
<dbReference type="InterPro" id="IPR051844">
    <property type="entry name" value="USH2_Complex_Protein"/>
</dbReference>
<keyword evidence="8" id="KW-1185">Reference proteome</keyword>
<feature type="signal peptide" evidence="5">
    <location>
        <begin position="1"/>
        <end position="17"/>
    </location>
</feature>
<accession>A0A5C6PUD2</accession>
<dbReference type="GO" id="GO:0007605">
    <property type="term" value="P:sensory perception of sound"/>
    <property type="evidence" value="ECO:0007669"/>
    <property type="project" value="TreeGrafter"/>
</dbReference>
<keyword evidence="2" id="KW-0677">Repeat</keyword>
<protein>
    <submittedName>
        <fullName evidence="7">PDZ domain-containing protein 7</fullName>
    </submittedName>
</protein>
<gene>
    <name evidence="7" type="ORF">D4764_01G0020050</name>
</gene>
<feature type="compositionally biased region" description="Basic and acidic residues" evidence="4">
    <location>
        <begin position="585"/>
        <end position="595"/>
    </location>
</feature>
<dbReference type="Gene3D" id="1.20.1160.20">
    <property type="match status" value="1"/>
</dbReference>
<feature type="region of interest" description="Disordered" evidence="4">
    <location>
        <begin position="533"/>
        <end position="555"/>
    </location>
</feature>
<dbReference type="AlphaFoldDB" id="A0A5C6PUD2"/>
<evidence type="ECO:0000256" key="5">
    <source>
        <dbReference type="SAM" id="SignalP"/>
    </source>
</evidence>
<dbReference type="GO" id="GO:0032426">
    <property type="term" value="C:stereocilium tip"/>
    <property type="evidence" value="ECO:0007669"/>
    <property type="project" value="TreeGrafter"/>
</dbReference>
<reference evidence="7 8" key="1">
    <citation type="submission" date="2019-04" db="EMBL/GenBank/DDBJ databases">
        <title>Chromosome genome assembly for Takifugu flavidus.</title>
        <authorList>
            <person name="Xiao S."/>
        </authorList>
    </citation>
    <scope>NUCLEOTIDE SEQUENCE [LARGE SCALE GENOMIC DNA]</scope>
    <source>
        <strain evidence="7">HTHZ2018</strain>
        <tissue evidence="7">Muscle</tissue>
    </source>
</reference>
<dbReference type="GO" id="GO:0002142">
    <property type="term" value="C:stereocilia ankle link complex"/>
    <property type="evidence" value="ECO:0007669"/>
    <property type="project" value="TreeGrafter"/>
</dbReference>
<keyword evidence="5" id="KW-0732">Signal</keyword>
<evidence type="ECO:0000313" key="7">
    <source>
        <dbReference type="EMBL" id="TWW82190.1"/>
    </source>
</evidence>
<feature type="domain" description="PDZ" evidence="6">
    <location>
        <begin position="429"/>
        <end position="499"/>
    </location>
</feature>
<feature type="compositionally biased region" description="Basic residues" evidence="4">
    <location>
        <begin position="267"/>
        <end position="278"/>
    </location>
</feature>
<dbReference type="PANTHER" id="PTHR23116">
    <property type="entry name" value="PDZ DOMAIN CONTAINING WHIRLIN AND HARMONIN-RELATED"/>
    <property type="match status" value="1"/>
</dbReference>
<proteinExistence type="predicted"/>
<dbReference type="FunFam" id="2.30.42.10:FF:000092">
    <property type="entry name" value="PDZ domain containing 7"/>
    <property type="match status" value="1"/>
</dbReference>
<dbReference type="GO" id="GO:0005886">
    <property type="term" value="C:plasma membrane"/>
    <property type="evidence" value="ECO:0007669"/>
    <property type="project" value="TreeGrafter"/>
</dbReference>
<dbReference type="CDD" id="cd10834">
    <property type="entry name" value="PDZ2_PDZD7-like"/>
    <property type="match status" value="1"/>
</dbReference>